<evidence type="ECO:0000313" key="1">
    <source>
        <dbReference type="EMBL" id="MIB62010.1"/>
    </source>
</evidence>
<comment type="caution">
    <text evidence="1">The sequence shown here is derived from an EMBL/GenBank/DDBJ whole genome shotgun (WGS) entry which is preliminary data.</text>
</comment>
<organism evidence="1 2">
    <name type="scientific">Escherichia coli</name>
    <dbReference type="NCBI Taxonomy" id="562"/>
    <lineage>
        <taxon>Bacteria</taxon>
        <taxon>Pseudomonadati</taxon>
        <taxon>Pseudomonadota</taxon>
        <taxon>Gammaproteobacteria</taxon>
        <taxon>Enterobacterales</taxon>
        <taxon>Enterobacteriaceae</taxon>
        <taxon>Escherichia</taxon>
    </lineage>
</organism>
<protein>
    <submittedName>
        <fullName evidence="1">ATP-binding cassette domain-containing protein</fullName>
    </submittedName>
</protein>
<dbReference type="InterPro" id="IPR027417">
    <property type="entry name" value="P-loop_NTPase"/>
</dbReference>
<keyword evidence="1" id="KW-0067">ATP-binding</keyword>
<dbReference type="PANTHER" id="PTHR43581">
    <property type="entry name" value="ATP/GTP PHOSPHATASE"/>
    <property type="match status" value="1"/>
</dbReference>
<accession>A0A3L5MC95</accession>
<gene>
    <name evidence="1" type="ORF">D9E49_16715</name>
</gene>
<dbReference type="InterPro" id="IPR003439">
    <property type="entry name" value="ABC_transporter-like_ATP-bd"/>
</dbReference>
<dbReference type="EMBL" id="ROAL01000015">
    <property type="protein sequence ID" value="MIB62010.1"/>
    <property type="molecule type" value="Genomic_DNA"/>
</dbReference>
<dbReference type="InterPro" id="IPR038729">
    <property type="entry name" value="Rad50/SbcC_AAA"/>
</dbReference>
<dbReference type="InterPro" id="IPR003593">
    <property type="entry name" value="AAA+_ATPase"/>
</dbReference>
<dbReference type="PANTHER" id="PTHR43581:SF2">
    <property type="entry name" value="EXCINUCLEASE ATPASE SUBUNIT"/>
    <property type="match status" value="1"/>
</dbReference>
<evidence type="ECO:0000313" key="2">
    <source>
        <dbReference type="Proteomes" id="UP000271175"/>
    </source>
</evidence>
<dbReference type="InterPro" id="IPR051396">
    <property type="entry name" value="Bact_Antivir_Def_Nuclease"/>
</dbReference>
<dbReference type="SUPFAM" id="SSF52540">
    <property type="entry name" value="P-loop containing nucleoside triphosphate hydrolases"/>
    <property type="match status" value="1"/>
</dbReference>
<dbReference type="AlphaFoldDB" id="A0A3L5MC95"/>
<keyword evidence="1" id="KW-0547">Nucleotide-binding</keyword>
<dbReference type="SMART" id="SM00382">
    <property type="entry name" value="AAA"/>
    <property type="match status" value="1"/>
</dbReference>
<reference evidence="1 2" key="1">
    <citation type="submission" date="2018-10" db="EMBL/GenBank/DDBJ databases">
        <authorList>
            <consortium name="NARMS: The National Antimicrobial Resistance Monitoring System"/>
        </authorList>
    </citation>
    <scope>NUCLEOTIDE SEQUENCE [LARGE SCALE GENOMIC DNA]</scope>
    <source>
        <strain evidence="1 2">CVM N17EC0276</strain>
    </source>
</reference>
<dbReference type="Proteomes" id="UP000271175">
    <property type="component" value="Unassembled WGS sequence"/>
</dbReference>
<dbReference type="GO" id="GO:0016887">
    <property type="term" value="F:ATP hydrolysis activity"/>
    <property type="evidence" value="ECO:0007669"/>
    <property type="project" value="InterPro"/>
</dbReference>
<dbReference type="Pfam" id="PF13476">
    <property type="entry name" value="AAA_23"/>
    <property type="match status" value="1"/>
</dbReference>
<sequence>MKINIEISKIQHVEHMSFAIDLSENKLTCIVGKNGAGKTTLIKAIKNLQSADTFIKTSSRYIFNPDSSIVYNINDQDIVYVYDENLKVIDTKQIIPADIKSNLYVELPIPHGMRFNNFPTLSKIDTELRKSIAFESYSVPEDLINILNEVYQSSSYNNLKAFSVKNEIFYFRLNENGTYIREDYFSSGEYFILNLFRMIELKRKFIVIDEIDISLDSSAQVHLIAVLRKYCQRHSVNIVFTTHSLALMQTLNDDELYYMCEGDAGTTITNRSYNYIKSTLFGFKGWDKYILTEDEVLQNFLEYIINAPGNDYFYEYKIIYVGGGTNVIDLMRRNERESFLTTQQNVISVLDGDQLGQRHARGENILCIPFQSVEKDFYQAYGQDESIPRVTTRGNDKLDKQVYRGVVKTYDNGWDETRIFEYLERLKPDECEAFRQKIRAFLQRNISAEG</sequence>
<dbReference type="RefSeq" id="WP_024248661.1">
    <property type="nucleotide sequence ID" value="NZ_AP027532.1"/>
</dbReference>
<name>A0A3L5MC95_ECOLX</name>
<proteinExistence type="predicted"/>
<dbReference type="GO" id="GO:0005524">
    <property type="term" value="F:ATP binding"/>
    <property type="evidence" value="ECO:0007669"/>
    <property type="project" value="UniProtKB-KW"/>
</dbReference>
<dbReference type="Gene3D" id="3.40.50.300">
    <property type="entry name" value="P-loop containing nucleotide triphosphate hydrolases"/>
    <property type="match status" value="1"/>
</dbReference>
<dbReference type="PROSITE" id="PS50893">
    <property type="entry name" value="ABC_TRANSPORTER_2"/>
    <property type="match status" value="1"/>
</dbReference>